<dbReference type="GO" id="GO:0003677">
    <property type="term" value="F:DNA binding"/>
    <property type="evidence" value="ECO:0007669"/>
    <property type="project" value="UniProtKB-UniRule"/>
</dbReference>
<comment type="caution">
    <text evidence="6">The sequence shown here is derived from an EMBL/GenBank/DDBJ whole genome shotgun (WGS) entry which is preliminary data.</text>
</comment>
<accession>A0ABD7V6C0</accession>
<proteinExistence type="predicted"/>
<dbReference type="GeneID" id="60751473"/>
<keyword evidence="3" id="KW-0804">Transcription</keyword>
<dbReference type="PANTHER" id="PTHR30055:SF234">
    <property type="entry name" value="HTH-TYPE TRANSCRIPTIONAL REGULATOR BETI"/>
    <property type="match status" value="1"/>
</dbReference>
<dbReference type="PRINTS" id="PR00455">
    <property type="entry name" value="HTHTETR"/>
</dbReference>
<keyword evidence="2 4" id="KW-0238">DNA-binding</keyword>
<gene>
    <name evidence="6" type="primary">acnR_2</name>
    <name evidence="6" type="ORF">NCTC8139_03500</name>
</gene>
<dbReference type="Gene3D" id="1.10.357.10">
    <property type="entry name" value="Tetracycline Repressor, domain 2"/>
    <property type="match status" value="1"/>
</dbReference>
<dbReference type="InterPro" id="IPR009057">
    <property type="entry name" value="Homeodomain-like_sf"/>
</dbReference>
<dbReference type="PROSITE" id="PS50977">
    <property type="entry name" value="HTH_TETR_2"/>
    <property type="match status" value="1"/>
</dbReference>
<evidence type="ECO:0000313" key="7">
    <source>
        <dbReference type="Proteomes" id="UP000360750"/>
    </source>
</evidence>
<dbReference type="Proteomes" id="UP000360750">
    <property type="component" value="Unassembled WGS sequence"/>
</dbReference>
<dbReference type="AlphaFoldDB" id="A0ABD7V6C0"/>
<keyword evidence="1" id="KW-0805">Transcription regulation</keyword>
<dbReference type="InterPro" id="IPR050109">
    <property type="entry name" value="HTH-type_TetR-like_transc_reg"/>
</dbReference>
<name>A0ABD7V6C0_9ACTN</name>
<organism evidence="6 7">
    <name type="scientific">Gordonia paraffinivorans</name>
    <dbReference type="NCBI Taxonomy" id="175628"/>
    <lineage>
        <taxon>Bacteria</taxon>
        <taxon>Bacillati</taxon>
        <taxon>Actinomycetota</taxon>
        <taxon>Actinomycetes</taxon>
        <taxon>Mycobacteriales</taxon>
        <taxon>Gordoniaceae</taxon>
        <taxon>Gordonia</taxon>
    </lineage>
</organism>
<dbReference type="Pfam" id="PF00440">
    <property type="entry name" value="TetR_N"/>
    <property type="match status" value="1"/>
</dbReference>
<feature type="DNA-binding region" description="H-T-H motif" evidence="4">
    <location>
        <begin position="41"/>
        <end position="60"/>
    </location>
</feature>
<sequence>MTEQTTTPRRRTQAERTAATRAQVLDAAIEALVEVGYAGTTTQEVNRRAGVSRGALLHHFPTRESLVVAAVDHLVERRLAEVLSRPRTGEEGLEVLVEAFSGPLFDAALELWVAARTDVNLRTAMIPLEKKVSDALAVGGAELFGDRYTPEELELSIELARGLAVSRILRSPEADREYIDRLLPIWKDLLNHD</sequence>
<dbReference type="InterPro" id="IPR001647">
    <property type="entry name" value="HTH_TetR"/>
</dbReference>
<dbReference type="GO" id="GO:0006355">
    <property type="term" value="P:regulation of DNA-templated transcription"/>
    <property type="evidence" value="ECO:0007669"/>
    <property type="project" value="UniProtKB-ARBA"/>
</dbReference>
<evidence type="ECO:0000256" key="3">
    <source>
        <dbReference type="ARBA" id="ARBA00023163"/>
    </source>
</evidence>
<dbReference type="PANTHER" id="PTHR30055">
    <property type="entry name" value="HTH-TYPE TRANSCRIPTIONAL REGULATOR RUTR"/>
    <property type="match status" value="1"/>
</dbReference>
<evidence type="ECO:0000256" key="2">
    <source>
        <dbReference type="ARBA" id="ARBA00023125"/>
    </source>
</evidence>
<dbReference type="EMBL" id="CAACYD010000007">
    <property type="protein sequence ID" value="VFA89923.1"/>
    <property type="molecule type" value="Genomic_DNA"/>
</dbReference>
<protein>
    <submittedName>
        <fullName evidence="6">HTH-type transcriptional repressor AcnR</fullName>
    </submittedName>
</protein>
<evidence type="ECO:0000256" key="4">
    <source>
        <dbReference type="PROSITE-ProRule" id="PRU00335"/>
    </source>
</evidence>
<reference evidence="6 7" key="1">
    <citation type="submission" date="2019-02" db="EMBL/GenBank/DDBJ databases">
        <authorList>
            <consortium name="Pathogen Informatics"/>
        </authorList>
    </citation>
    <scope>NUCLEOTIDE SEQUENCE [LARGE SCALE GENOMIC DNA]</scope>
    <source>
        <strain evidence="6 7">3012STDY6756503</strain>
    </source>
</reference>
<feature type="domain" description="HTH tetR-type" evidence="5">
    <location>
        <begin position="18"/>
        <end position="78"/>
    </location>
</feature>
<evidence type="ECO:0000259" key="5">
    <source>
        <dbReference type="PROSITE" id="PS50977"/>
    </source>
</evidence>
<evidence type="ECO:0000313" key="6">
    <source>
        <dbReference type="EMBL" id="VFA89923.1"/>
    </source>
</evidence>
<dbReference type="RefSeq" id="WP_131734994.1">
    <property type="nucleotide sequence ID" value="NZ_CAACYD010000007.1"/>
</dbReference>
<evidence type="ECO:0000256" key="1">
    <source>
        <dbReference type="ARBA" id="ARBA00023015"/>
    </source>
</evidence>
<dbReference type="SUPFAM" id="SSF46689">
    <property type="entry name" value="Homeodomain-like"/>
    <property type="match status" value="1"/>
</dbReference>